<gene>
    <name evidence="2" type="ORF">DWQ51_14975</name>
</gene>
<feature type="compositionally biased region" description="Basic and acidic residues" evidence="1">
    <location>
        <begin position="73"/>
        <end position="84"/>
    </location>
</feature>
<feature type="compositionally biased region" description="Basic and acidic residues" evidence="1">
    <location>
        <begin position="92"/>
        <end position="104"/>
    </location>
</feature>
<evidence type="ECO:0000313" key="2">
    <source>
        <dbReference type="EMBL" id="REJ50686.1"/>
    </source>
</evidence>
<feature type="region of interest" description="Disordered" evidence="1">
    <location>
        <begin position="73"/>
        <end position="126"/>
    </location>
</feature>
<dbReference type="EMBL" id="QQWD01000017">
    <property type="protein sequence ID" value="REJ50686.1"/>
    <property type="molecule type" value="Genomic_DNA"/>
</dbReference>
<organism evidence="2 3">
    <name type="scientific">Microcystis wesenbergii TW10</name>
    <dbReference type="NCBI Taxonomy" id="2060474"/>
    <lineage>
        <taxon>Bacteria</taxon>
        <taxon>Bacillati</taxon>
        <taxon>Cyanobacteriota</taxon>
        <taxon>Cyanophyceae</taxon>
        <taxon>Oscillatoriophycideae</taxon>
        <taxon>Chroococcales</taxon>
        <taxon>Microcystaceae</taxon>
        <taxon>Microcystis</taxon>
    </lineage>
</organism>
<evidence type="ECO:0000256" key="1">
    <source>
        <dbReference type="SAM" id="MobiDB-lite"/>
    </source>
</evidence>
<accession>A0A3E0LTL1</accession>
<evidence type="ECO:0000313" key="3">
    <source>
        <dbReference type="Proteomes" id="UP000257002"/>
    </source>
</evidence>
<name>A0A3E0LTL1_9CHRO</name>
<reference evidence="2 3" key="1">
    <citation type="submission" date="2017-10" db="EMBL/GenBank/DDBJ databases">
        <title>A large-scale comparative metagenomic study reveals the eutrophication-driven functional interactions in six Microcystis-epibionts communities.</title>
        <authorList>
            <person name="Li Q."/>
            <person name="Lin F."/>
        </authorList>
    </citation>
    <scope>NUCLEOTIDE SEQUENCE [LARGE SCALE GENOMIC DNA]</scope>
    <source>
        <strain evidence="2">TW10</strain>
    </source>
</reference>
<dbReference type="AlphaFoldDB" id="A0A3E0LTL1"/>
<sequence>MVKFYHGKDSNGKYWINLDHISFAKLEKDKLILKMLNEINVLIDGDDVIPLTQILWNETLNWDEEFKDNDKRYNHEDVPSREEVMQSEEIDYDWKRSEDEHSDLKDDDEDDDFFPPTGIRLEESEF</sequence>
<proteinExistence type="predicted"/>
<protein>
    <submittedName>
        <fullName evidence="2">Uncharacterized protein</fullName>
    </submittedName>
</protein>
<dbReference type="Proteomes" id="UP000257002">
    <property type="component" value="Unassembled WGS sequence"/>
</dbReference>
<comment type="caution">
    <text evidence="2">The sequence shown here is derived from an EMBL/GenBank/DDBJ whole genome shotgun (WGS) entry which is preliminary data.</text>
</comment>